<comment type="pathway">
    <text evidence="2 11">Amino-acid biosynthesis; L-serine biosynthesis; L-serine from 3-phospho-D-glycerate: step 2/3.</text>
</comment>
<dbReference type="AlphaFoldDB" id="A0A1H2XG47"/>
<feature type="binding site" evidence="11">
    <location>
        <position position="102"/>
    </location>
    <ligand>
        <name>pyridoxal 5'-phosphate</name>
        <dbReference type="ChEBI" id="CHEBI:597326"/>
    </ligand>
</feature>
<dbReference type="Gene3D" id="3.90.1150.10">
    <property type="entry name" value="Aspartate Aminotransferase, domain 1"/>
    <property type="match status" value="1"/>
</dbReference>
<dbReference type="GO" id="GO:0005737">
    <property type="term" value="C:cytoplasm"/>
    <property type="evidence" value="ECO:0007669"/>
    <property type="project" value="UniProtKB-SubCell"/>
</dbReference>
<evidence type="ECO:0000256" key="1">
    <source>
        <dbReference type="ARBA" id="ARBA00003483"/>
    </source>
</evidence>
<sequence>MKRADNFNAGPAALPLPVLERIQDELPNYGGTGMSVMEFSHRSAEYEAIHNDAQTRLRRLLGIPDGYQVLFLQGGASLQFAMLPMNFLKPGEKALYVLTGSWSQKAADEAGRYGELLIDDWAKQGGYRDIPASIAGDDPSLRYVHITSNNTIYGTQWRALPKTTAPLVADMSSDILSRPVQVEDFALIYAGAQKNIGPSGVTVVIVRDDFLETANSDVPTVLKYSTHAQANSLYNTPPTFAIYVMACVLQWVEETGGLAGIVERNQKKAAAVYDVIDTHPNLYLGHAEKRARSEMNVTFRLPSDELTKSFLAEATERGFVGVKGYRTVGGVRVSLYNAVPVEAALRFAEFMQDFARRNG</sequence>
<evidence type="ECO:0000256" key="9">
    <source>
        <dbReference type="ARBA" id="ARBA00047630"/>
    </source>
</evidence>
<reference evidence="14" key="2">
    <citation type="submission" date="2016-10" db="EMBL/GenBank/DDBJ databases">
        <authorList>
            <person name="de Groot N.N."/>
        </authorList>
    </citation>
    <scope>NUCLEOTIDE SEQUENCE [LARGE SCALE GENOMIC DNA]</scope>
    <source>
        <strain evidence="14">DSM 12489</strain>
    </source>
</reference>
<evidence type="ECO:0000256" key="5">
    <source>
        <dbReference type="ARBA" id="ARBA00022605"/>
    </source>
</evidence>
<dbReference type="GO" id="GO:0006564">
    <property type="term" value="P:L-serine biosynthetic process"/>
    <property type="evidence" value="ECO:0007669"/>
    <property type="project" value="UniProtKB-UniRule"/>
</dbReference>
<evidence type="ECO:0000256" key="10">
    <source>
        <dbReference type="ARBA" id="ARBA00049007"/>
    </source>
</evidence>
<evidence type="ECO:0000259" key="12">
    <source>
        <dbReference type="Pfam" id="PF00266"/>
    </source>
</evidence>
<dbReference type="FunFam" id="3.40.640.10:FF:000010">
    <property type="entry name" value="Phosphoserine aminotransferase"/>
    <property type="match status" value="1"/>
</dbReference>
<dbReference type="EMBL" id="BSRA01000006">
    <property type="protein sequence ID" value="GLV13637.1"/>
    <property type="molecule type" value="Genomic_DNA"/>
</dbReference>
<comment type="caution">
    <text evidence="11">Lacks conserved residue(s) required for the propagation of feature annotation.</text>
</comment>
<evidence type="ECO:0000313" key="14">
    <source>
        <dbReference type="EMBL" id="SDW91815.1"/>
    </source>
</evidence>
<evidence type="ECO:0000256" key="11">
    <source>
        <dbReference type="HAMAP-Rule" id="MF_00160"/>
    </source>
</evidence>
<dbReference type="Pfam" id="PF00266">
    <property type="entry name" value="Aminotran_5"/>
    <property type="match status" value="1"/>
</dbReference>
<dbReference type="Gene3D" id="3.40.640.10">
    <property type="entry name" value="Type I PLP-dependent aspartate aminotransferase-like (Major domain)"/>
    <property type="match status" value="1"/>
</dbReference>
<protein>
    <recommendedName>
        <fullName evidence="11">Phosphoserine aminotransferase</fullName>
        <ecNumber evidence="11">2.6.1.52</ecNumber>
    </recommendedName>
    <alternativeName>
        <fullName evidence="11">Phosphohydroxythreonine aminotransferase</fullName>
        <shortName evidence="11">PSAT</shortName>
    </alternativeName>
</protein>
<dbReference type="RefSeq" id="WP_074693667.1">
    <property type="nucleotide sequence ID" value="NZ_BSRA01000006.1"/>
</dbReference>
<dbReference type="InterPro" id="IPR015421">
    <property type="entry name" value="PyrdxlP-dep_Trfase_major"/>
</dbReference>
<evidence type="ECO:0000256" key="3">
    <source>
        <dbReference type="ARBA" id="ARBA00006904"/>
    </source>
</evidence>
<dbReference type="NCBIfam" id="TIGR01364">
    <property type="entry name" value="serC_1"/>
    <property type="match status" value="1"/>
</dbReference>
<dbReference type="UniPathway" id="UPA00135">
    <property type="reaction ID" value="UER00197"/>
</dbReference>
<dbReference type="PIRSF" id="PIRSF000525">
    <property type="entry name" value="SerC"/>
    <property type="match status" value="1"/>
</dbReference>
<dbReference type="NCBIfam" id="NF003764">
    <property type="entry name" value="PRK05355.1"/>
    <property type="match status" value="1"/>
</dbReference>
<dbReference type="PANTHER" id="PTHR43247:SF1">
    <property type="entry name" value="PHOSPHOSERINE AMINOTRANSFERASE"/>
    <property type="match status" value="1"/>
</dbReference>
<dbReference type="FunFam" id="3.90.1150.10:FF:000006">
    <property type="entry name" value="Phosphoserine aminotransferase"/>
    <property type="match status" value="1"/>
</dbReference>
<comment type="subcellular location">
    <subcellularLocation>
        <location evidence="11">Cytoplasm</location>
    </subcellularLocation>
</comment>
<keyword evidence="8 11" id="KW-0718">Serine biosynthesis</keyword>
<feature type="binding site" evidence="11">
    <location>
        <begin position="235"/>
        <end position="236"/>
    </location>
    <ligand>
        <name>pyridoxal 5'-phosphate</name>
        <dbReference type="ChEBI" id="CHEBI:597326"/>
    </ligand>
</feature>
<reference evidence="13" key="3">
    <citation type="submission" date="2023-02" db="EMBL/GenBank/DDBJ databases">
        <title>Proposal of a novel subspecies: Alicyclobacillus hesperidum subspecies aegle.</title>
        <authorList>
            <person name="Goto K."/>
            <person name="Fujii T."/>
            <person name="Yasui K."/>
            <person name="Mochida K."/>
            <person name="Kato-Tanaka Y."/>
            <person name="Morohoshi S."/>
            <person name="An S.Y."/>
            <person name="Kasai H."/>
            <person name="Yokota A."/>
        </authorList>
    </citation>
    <scope>NUCLEOTIDE SEQUENCE</scope>
    <source>
        <strain evidence="13">DSM 12766</strain>
    </source>
</reference>
<dbReference type="EC" id="2.6.1.52" evidence="11"/>
<organism evidence="14 15">
    <name type="scientific">Alicyclobacillus hesperidum</name>
    <dbReference type="NCBI Taxonomy" id="89784"/>
    <lineage>
        <taxon>Bacteria</taxon>
        <taxon>Bacillati</taxon>
        <taxon>Bacillota</taxon>
        <taxon>Bacilli</taxon>
        <taxon>Bacillales</taxon>
        <taxon>Alicyclobacillaceae</taxon>
        <taxon>Alicyclobacillus</taxon>
    </lineage>
</organism>
<dbReference type="InterPro" id="IPR022278">
    <property type="entry name" value="Pser_aminoTfrase"/>
</dbReference>
<dbReference type="InterPro" id="IPR015422">
    <property type="entry name" value="PyrdxlP-dep_Trfase_small"/>
</dbReference>
<keyword evidence="5 11" id="KW-0028">Amino-acid biosynthesis</keyword>
<dbReference type="STRING" id="89784.SAMN04489725_12037"/>
<keyword evidence="7 11" id="KW-0663">Pyridoxal phosphate</keyword>
<comment type="cofactor">
    <cofactor evidence="11">
        <name>pyridoxal 5'-phosphate</name>
        <dbReference type="ChEBI" id="CHEBI:597326"/>
    </cofactor>
    <text evidence="11">Binds 1 pyridoxal phosphate per subunit.</text>
</comment>
<feature type="binding site" evidence="11">
    <location>
        <position position="151"/>
    </location>
    <ligand>
        <name>pyridoxal 5'-phosphate</name>
        <dbReference type="ChEBI" id="CHEBI:597326"/>
    </ligand>
</feature>
<evidence type="ECO:0000256" key="7">
    <source>
        <dbReference type="ARBA" id="ARBA00022898"/>
    </source>
</evidence>
<feature type="binding site" evidence="11">
    <location>
        <position position="42"/>
    </location>
    <ligand>
        <name>L-glutamate</name>
        <dbReference type="ChEBI" id="CHEBI:29985"/>
    </ligand>
</feature>
<evidence type="ECO:0000313" key="15">
    <source>
        <dbReference type="Proteomes" id="UP000182589"/>
    </source>
</evidence>
<comment type="function">
    <text evidence="1 11">Catalyzes the reversible conversion of 3-phosphohydroxypyruvate to phosphoserine and of 3-hydroxy-2-oxo-4-phosphonooxybutanoate to phosphohydroxythreonine.</text>
</comment>
<dbReference type="InterPro" id="IPR015424">
    <property type="entry name" value="PyrdxlP-dep_Trfase"/>
</dbReference>
<accession>A0A1H2XG47</accession>
<dbReference type="PANTHER" id="PTHR43247">
    <property type="entry name" value="PHOSPHOSERINE AMINOTRANSFERASE"/>
    <property type="match status" value="1"/>
</dbReference>
<dbReference type="Proteomes" id="UP001157137">
    <property type="component" value="Unassembled WGS sequence"/>
</dbReference>
<evidence type="ECO:0000256" key="2">
    <source>
        <dbReference type="ARBA" id="ARBA00005099"/>
    </source>
</evidence>
<feature type="domain" description="Aminotransferase class V" evidence="12">
    <location>
        <begin position="6"/>
        <end position="341"/>
    </location>
</feature>
<comment type="catalytic activity">
    <reaction evidence="9 11">
        <text>4-(phosphooxy)-L-threonine + 2-oxoglutarate = (R)-3-hydroxy-2-oxo-4-phosphooxybutanoate + L-glutamate</text>
        <dbReference type="Rhea" id="RHEA:16573"/>
        <dbReference type="ChEBI" id="CHEBI:16810"/>
        <dbReference type="ChEBI" id="CHEBI:29985"/>
        <dbReference type="ChEBI" id="CHEBI:58452"/>
        <dbReference type="ChEBI" id="CHEBI:58538"/>
        <dbReference type="EC" id="2.6.1.52"/>
    </reaction>
</comment>
<name>A0A1H2XG47_9BACL</name>
<dbReference type="SUPFAM" id="SSF53383">
    <property type="entry name" value="PLP-dependent transferases"/>
    <property type="match status" value="1"/>
</dbReference>
<evidence type="ECO:0000256" key="4">
    <source>
        <dbReference type="ARBA" id="ARBA00022576"/>
    </source>
</evidence>
<dbReference type="InterPro" id="IPR000192">
    <property type="entry name" value="Aminotrans_V_dom"/>
</dbReference>
<dbReference type="EMBL" id="FNOJ01000020">
    <property type="protein sequence ID" value="SDW91815.1"/>
    <property type="molecule type" value="Genomic_DNA"/>
</dbReference>
<evidence type="ECO:0000256" key="8">
    <source>
        <dbReference type="ARBA" id="ARBA00023299"/>
    </source>
</evidence>
<dbReference type="Proteomes" id="UP000182589">
    <property type="component" value="Unassembled WGS sequence"/>
</dbReference>
<keyword evidence="4 11" id="KW-0032">Aminotransferase</keyword>
<feature type="binding site" evidence="11">
    <location>
        <position position="170"/>
    </location>
    <ligand>
        <name>pyridoxal 5'-phosphate</name>
        <dbReference type="ChEBI" id="CHEBI:597326"/>
    </ligand>
</feature>
<comment type="similarity">
    <text evidence="3 11">Belongs to the class-V pyridoxal-phosphate-dependent aminotransferase family. SerC subfamily.</text>
</comment>
<keyword evidence="15" id="KW-1185">Reference proteome</keyword>
<dbReference type="GO" id="GO:0004648">
    <property type="term" value="F:O-phospho-L-serine:2-oxoglutarate aminotransferase activity"/>
    <property type="evidence" value="ECO:0007669"/>
    <property type="project" value="UniProtKB-UniRule"/>
</dbReference>
<keyword evidence="6 11" id="KW-0808">Transferase</keyword>
<keyword evidence="11" id="KW-0963">Cytoplasm</keyword>
<comment type="catalytic activity">
    <reaction evidence="10 11">
        <text>O-phospho-L-serine + 2-oxoglutarate = 3-phosphooxypyruvate + L-glutamate</text>
        <dbReference type="Rhea" id="RHEA:14329"/>
        <dbReference type="ChEBI" id="CHEBI:16810"/>
        <dbReference type="ChEBI" id="CHEBI:18110"/>
        <dbReference type="ChEBI" id="CHEBI:29985"/>
        <dbReference type="ChEBI" id="CHEBI:57524"/>
        <dbReference type="EC" id="2.6.1.52"/>
    </reaction>
</comment>
<gene>
    <name evidence="11 13" type="primary">serC</name>
    <name evidence="13" type="ORF">Heshes_13210</name>
    <name evidence="14" type="ORF">SAMN04489725_12037</name>
</gene>
<comment type="subunit">
    <text evidence="11">Homodimer.</text>
</comment>
<reference evidence="15" key="1">
    <citation type="submission" date="2016-10" db="EMBL/GenBank/DDBJ databases">
        <authorList>
            <person name="Varghese N."/>
        </authorList>
    </citation>
    <scope>NUCLEOTIDE SEQUENCE [LARGE SCALE GENOMIC DNA]</scope>
    <source>
        <strain evidence="15">DSM 12489</strain>
    </source>
</reference>
<proteinExistence type="inferred from homology"/>
<evidence type="ECO:0000313" key="13">
    <source>
        <dbReference type="EMBL" id="GLV13637.1"/>
    </source>
</evidence>
<dbReference type="HAMAP" id="MF_00160">
    <property type="entry name" value="SerC_aminotrans_5"/>
    <property type="match status" value="1"/>
</dbReference>
<feature type="binding site" evidence="11">
    <location>
        <position position="193"/>
    </location>
    <ligand>
        <name>pyridoxal 5'-phosphate</name>
        <dbReference type="ChEBI" id="CHEBI:597326"/>
    </ligand>
</feature>
<feature type="modified residue" description="N6-(pyridoxal phosphate)lysine" evidence="11">
    <location>
        <position position="194"/>
    </location>
</feature>
<evidence type="ECO:0000256" key="6">
    <source>
        <dbReference type="ARBA" id="ARBA00022679"/>
    </source>
</evidence>
<feature type="binding site" evidence="11">
    <location>
        <begin position="76"/>
        <end position="77"/>
    </location>
    <ligand>
        <name>pyridoxal 5'-phosphate</name>
        <dbReference type="ChEBI" id="CHEBI:597326"/>
    </ligand>
</feature>
<dbReference type="GO" id="GO:0030170">
    <property type="term" value="F:pyridoxal phosphate binding"/>
    <property type="evidence" value="ECO:0007669"/>
    <property type="project" value="UniProtKB-UniRule"/>
</dbReference>